<organism evidence="2 3">
    <name type="scientific">Streptomyces minutiscleroticus</name>
    <dbReference type="NCBI Taxonomy" id="68238"/>
    <lineage>
        <taxon>Bacteria</taxon>
        <taxon>Bacillati</taxon>
        <taxon>Actinomycetota</taxon>
        <taxon>Actinomycetes</taxon>
        <taxon>Kitasatosporales</taxon>
        <taxon>Streptomycetaceae</taxon>
        <taxon>Streptomyces</taxon>
    </lineage>
</organism>
<keyword evidence="3" id="KW-1185">Reference proteome</keyword>
<gene>
    <name evidence="2" type="ORF">GCM10010358_83180</name>
</gene>
<feature type="region of interest" description="Disordered" evidence="1">
    <location>
        <begin position="58"/>
        <end position="77"/>
    </location>
</feature>
<reference evidence="2" key="1">
    <citation type="journal article" date="2014" name="Int. J. Syst. Evol. Microbiol.">
        <title>Complete genome sequence of Corynebacterium casei LMG S-19264T (=DSM 44701T), isolated from a smear-ripened cheese.</title>
        <authorList>
            <consortium name="US DOE Joint Genome Institute (JGI-PGF)"/>
            <person name="Walter F."/>
            <person name="Albersmeier A."/>
            <person name="Kalinowski J."/>
            <person name="Ruckert C."/>
        </authorList>
    </citation>
    <scope>NUCLEOTIDE SEQUENCE</scope>
    <source>
        <strain evidence="2">JCM 4790</strain>
    </source>
</reference>
<feature type="compositionally biased region" description="Polar residues" evidence="1">
    <location>
        <begin position="135"/>
        <end position="145"/>
    </location>
</feature>
<accession>A0A918UAQ7</accession>
<dbReference type="AlphaFoldDB" id="A0A918UAQ7"/>
<protein>
    <submittedName>
        <fullName evidence="2">Uncharacterized protein</fullName>
    </submittedName>
</protein>
<evidence type="ECO:0000313" key="2">
    <source>
        <dbReference type="EMBL" id="GGY20128.1"/>
    </source>
</evidence>
<proteinExistence type="predicted"/>
<sequence>MAFDQREACNGIDAPLLLRPLGLRCEGRPPRQAKAAAPPSLPAGAVFYSYPEAWSADTGPGSKLLQGQAGGPTVCRKQGKDSLLHTAARPEAIHTRPLCLTLGTLMPSLTETERHHRNPHGRSRPSAQVPPRIVSSRSRQTSWTA</sequence>
<comment type="caution">
    <text evidence="2">The sequence shown here is derived from an EMBL/GenBank/DDBJ whole genome shotgun (WGS) entry which is preliminary data.</text>
</comment>
<dbReference type="EMBL" id="BMVU01000163">
    <property type="protein sequence ID" value="GGY20128.1"/>
    <property type="molecule type" value="Genomic_DNA"/>
</dbReference>
<evidence type="ECO:0000256" key="1">
    <source>
        <dbReference type="SAM" id="MobiDB-lite"/>
    </source>
</evidence>
<name>A0A918UAQ7_9ACTN</name>
<feature type="region of interest" description="Disordered" evidence="1">
    <location>
        <begin position="110"/>
        <end position="145"/>
    </location>
</feature>
<dbReference type="Proteomes" id="UP000619244">
    <property type="component" value="Unassembled WGS sequence"/>
</dbReference>
<reference evidence="2" key="2">
    <citation type="submission" date="2020-09" db="EMBL/GenBank/DDBJ databases">
        <authorList>
            <person name="Sun Q."/>
            <person name="Ohkuma M."/>
        </authorList>
    </citation>
    <scope>NUCLEOTIDE SEQUENCE</scope>
    <source>
        <strain evidence="2">JCM 4790</strain>
    </source>
</reference>
<evidence type="ECO:0000313" key="3">
    <source>
        <dbReference type="Proteomes" id="UP000619244"/>
    </source>
</evidence>